<dbReference type="NCBIfam" id="NF006878">
    <property type="entry name" value="PRK09375.1-2"/>
    <property type="match status" value="1"/>
</dbReference>
<keyword evidence="8" id="KW-0479">Metal-binding</keyword>
<dbReference type="EC" id="2.5.1.72" evidence="4 13"/>
<proteinExistence type="predicted"/>
<keyword evidence="10" id="KW-0411">Iron-sulfur</keyword>
<dbReference type="PANTHER" id="PTHR30573">
    <property type="entry name" value="QUINOLINATE SYNTHETASE A"/>
    <property type="match status" value="1"/>
</dbReference>
<reference evidence="15" key="1">
    <citation type="submission" date="2016-10" db="EMBL/GenBank/DDBJ databases">
        <authorList>
            <person name="Varghese N."/>
        </authorList>
    </citation>
    <scope>NUCLEOTIDE SEQUENCE [LARGE SCALE GENOMIC DNA]</scope>
    <source>
        <strain evidence="15">ACV-9</strain>
    </source>
</reference>
<dbReference type="Proteomes" id="UP000182321">
    <property type="component" value="Unassembled WGS sequence"/>
</dbReference>
<evidence type="ECO:0000256" key="4">
    <source>
        <dbReference type="ARBA" id="ARBA00012669"/>
    </source>
</evidence>
<dbReference type="RefSeq" id="WP_074792304.1">
    <property type="nucleotide sequence ID" value="NZ_FNZX01000021.1"/>
</dbReference>
<keyword evidence="15" id="KW-1185">Reference proteome</keyword>
<dbReference type="Gene3D" id="3.40.50.10800">
    <property type="entry name" value="NadA-like"/>
    <property type="match status" value="3"/>
</dbReference>
<dbReference type="GO" id="GO:0008987">
    <property type="term" value="F:quinolinate synthetase A activity"/>
    <property type="evidence" value="ECO:0007669"/>
    <property type="project" value="UniProtKB-UniRule"/>
</dbReference>
<dbReference type="Pfam" id="PF02445">
    <property type="entry name" value="NadA"/>
    <property type="match status" value="1"/>
</dbReference>
<sequence>MSTLAEEIKELKKEKNAVILAHYYVNDDVQAIADYVGDSYYLAKVAVDLKESTIVFAGVKFMGESAKILNPEKTVLMPDEKADCPMAHMAEVEKINQVRAEYDDVAVVCYINSTAELKMHSDVCVTSSNAMKIVKSLPNKNIYFIPDENLGRYIASKVPEKNFIFNDGYCHVHKAVTVDTVKRAKEAHPDAEVLIHPECTLDVLEYADYIGSTSGIIDYATASDKKEFIISTELGVLYQLKKNNPEKTFYSAGSVQICPNMKKVTLEKVRDCLRDGTGGVEVSDEKREKSLVPLKRMLELAK</sequence>
<dbReference type="eggNOG" id="COG0379">
    <property type="taxonomic scope" value="Bacteria"/>
</dbReference>
<evidence type="ECO:0000256" key="2">
    <source>
        <dbReference type="ARBA" id="ARBA00003791"/>
    </source>
</evidence>
<evidence type="ECO:0000313" key="15">
    <source>
        <dbReference type="Proteomes" id="UP000182321"/>
    </source>
</evidence>
<keyword evidence="5" id="KW-0004">4Fe-4S</keyword>
<keyword evidence="6" id="KW-0662">Pyridine nucleotide biosynthesis</keyword>
<dbReference type="UniPathway" id="UPA00253">
    <property type="reaction ID" value="UER00327"/>
</dbReference>
<comment type="pathway">
    <text evidence="3">Cofactor biosynthesis; NAD(+) biosynthesis; quinolinate from iminoaspartate: step 1/1.</text>
</comment>
<dbReference type="GO" id="GO:0034628">
    <property type="term" value="P:'de novo' NAD+ biosynthetic process from L-aspartate"/>
    <property type="evidence" value="ECO:0007669"/>
    <property type="project" value="TreeGrafter"/>
</dbReference>
<protein>
    <recommendedName>
        <fullName evidence="12 13">Quinolinate synthase</fullName>
        <ecNumber evidence="4 13">2.5.1.72</ecNumber>
    </recommendedName>
</protein>
<dbReference type="GO" id="GO:0046872">
    <property type="term" value="F:metal ion binding"/>
    <property type="evidence" value="ECO:0007669"/>
    <property type="project" value="UniProtKB-KW"/>
</dbReference>
<evidence type="ECO:0000256" key="5">
    <source>
        <dbReference type="ARBA" id="ARBA00022485"/>
    </source>
</evidence>
<dbReference type="InterPro" id="IPR003473">
    <property type="entry name" value="NadA"/>
</dbReference>
<organism evidence="14 15">
    <name type="scientific">Pseudobutyrivibrio ruminis</name>
    <dbReference type="NCBI Taxonomy" id="46206"/>
    <lineage>
        <taxon>Bacteria</taxon>
        <taxon>Bacillati</taxon>
        <taxon>Bacillota</taxon>
        <taxon>Clostridia</taxon>
        <taxon>Lachnospirales</taxon>
        <taxon>Lachnospiraceae</taxon>
        <taxon>Pseudobutyrivibrio</taxon>
    </lineage>
</organism>
<comment type="cofactor">
    <cofactor evidence="1">
        <name>[4Fe-4S] cluster</name>
        <dbReference type="ChEBI" id="CHEBI:49883"/>
    </cofactor>
</comment>
<evidence type="ECO:0000256" key="7">
    <source>
        <dbReference type="ARBA" id="ARBA00022679"/>
    </source>
</evidence>
<comment type="catalytic activity">
    <reaction evidence="11">
        <text>iminosuccinate + dihydroxyacetone phosphate = quinolinate + phosphate + 2 H2O + H(+)</text>
        <dbReference type="Rhea" id="RHEA:25888"/>
        <dbReference type="ChEBI" id="CHEBI:15377"/>
        <dbReference type="ChEBI" id="CHEBI:15378"/>
        <dbReference type="ChEBI" id="CHEBI:29959"/>
        <dbReference type="ChEBI" id="CHEBI:43474"/>
        <dbReference type="ChEBI" id="CHEBI:57642"/>
        <dbReference type="ChEBI" id="CHEBI:77875"/>
        <dbReference type="EC" id="2.5.1.72"/>
    </reaction>
    <physiologicalReaction direction="left-to-right" evidence="11">
        <dbReference type="Rhea" id="RHEA:25889"/>
    </physiologicalReaction>
</comment>
<evidence type="ECO:0000256" key="1">
    <source>
        <dbReference type="ARBA" id="ARBA00001966"/>
    </source>
</evidence>
<evidence type="ECO:0000256" key="9">
    <source>
        <dbReference type="ARBA" id="ARBA00023004"/>
    </source>
</evidence>
<gene>
    <name evidence="14" type="ORF">SAMN02910377_02577</name>
</gene>
<accession>A0A1H7M7M2</accession>
<keyword evidence="9" id="KW-0408">Iron</keyword>
<name>A0A1H7M7M2_9FIRM</name>
<dbReference type="NCBIfam" id="TIGR00550">
    <property type="entry name" value="nadA"/>
    <property type="match status" value="1"/>
</dbReference>
<dbReference type="AlphaFoldDB" id="A0A1H7M7M2"/>
<evidence type="ECO:0000256" key="10">
    <source>
        <dbReference type="ARBA" id="ARBA00023014"/>
    </source>
</evidence>
<evidence type="ECO:0000313" key="14">
    <source>
        <dbReference type="EMBL" id="SEL06928.1"/>
    </source>
</evidence>
<dbReference type="InterPro" id="IPR036094">
    <property type="entry name" value="NadA_sf"/>
</dbReference>
<dbReference type="GO" id="GO:0051539">
    <property type="term" value="F:4 iron, 4 sulfur cluster binding"/>
    <property type="evidence" value="ECO:0007669"/>
    <property type="project" value="UniProtKB-KW"/>
</dbReference>
<keyword evidence="7" id="KW-0808">Transferase</keyword>
<evidence type="ECO:0000256" key="13">
    <source>
        <dbReference type="NCBIfam" id="TIGR00550"/>
    </source>
</evidence>
<dbReference type="FunFam" id="3.40.50.10800:FF:000001">
    <property type="entry name" value="Quinolinate synthase A"/>
    <property type="match status" value="1"/>
</dbReference>
<dbReference type="EMBL" id="FNZX01000021">
    <property type="protein sequence ID" value="SEL06928.1"/>
    <property type="molecule type" value="Genomic_DNA"/>
</dbReference>
<evidence type="ECO:0000256" key="3">
    <source>
        <dbReference type="ARBA" id="ARBA00005065"/>
    </source>
</evidence>
<dbReference type="PANTHER" id="PTHR30573:SF0">
    <property type="entry name" value="QUINOLINATE SYNTHASE, CHLOROPLASTIC"/>
    <property type="match status" value="1"/>
</dbReference>
<evidence type="ECO:0000256" key="6">
    <source>
        <dbReference type="ARBA" id="ARBA00022642"/>
    </source>
</evidence>
<evidence type="ECO:0000256" key="12">
    <source>
        <dbReference type="ARBA" id="ARBA00073059"/>
    </source>
</evidence>
<dbReference type="GO" id="GO:0005829">
    <property type="term" value="C:cytosol"/>
    <property type="evidence" value="ECO:0007669"/>
    <property type="project" value="TreeGrafter"/>
</dbReference>
<evidence type="ECO:0000256" key="11">
    <source>
        <dbReference type="ARBA" id="ARBA00050125"/>
    </source>
</evidence>
<evidence type="ECO:0000256" key="8">
    <source>
        <dbReference type="ARBA" id="ARBA00022723"/>
    </source>
</evidence>
<dbReference type="SUPFAM" id="SSF142754">
    <property type="entry name" value="NadA-like"/>
    <property type="match status" value="1"/>
</dbReference>
<comment type="function">
    <text evidence="2">Catalyzes the condensation of iminoaspartate with dihydroxyacetone phosphate to form quinolinate.</text>
</comment>